<dbReference type="GO" id="GO:0030983">
    <property type="term" value="F:mismatched DNA binding"/>
    <property type="evidence" value="ECO:0007669"/>
    <property type="project" value="InterPro"/>
</dbReference>
<evidence type="ECO:0000313" key="5">
    <source>
        <dbReference type="EMBL" id="MBG6089583.1"/>
    </source>
</evidence>
<organism evidence="5 6">
    <name type="scientific">Actinomadura viridis</name>
    <dbReference type="NCBI Taxonomy" id="58110"/>
    <lineage>
        <taxon>Bacteria</taxon>
        <taxon>Bacillati</taxon>
        <taxon>Actinomycetota</taxon>
        <taxon>Actinomycetes</taxon>
        <taxon>Streptosporangiales</taxon>
        <taxon>Thermomonosporaceae</taxon>
        <taxon>Actinomadura</taxon>
    </lineage>
</organism>
<name>A0A931GJD0_9ACTN</name>
<evidence type="ECO:0000259" key="4">
    <source>
        <dbReference type="SMART" id="SM00534"/>
    </source>
</evidence>
<dbReference type="PANTHER" id="PTHR11361">
    <property type="entry name" value="DNA MISMATCH REPAIR PROTEIN MUTS FAMILY MEMBER"/>
    <property type="match status" value="1"/>
</dbReference>
<evidence type="ECO:0000256" key="1">
    <source>
        <dbReference type="ARBA" id="ARBA00022741"/>
    </source>
</evidence>
<keyword evidence="1" id="KW-0547">Nucleotide-binding</keyword>
<comment type="caution">
    <text evidence="5">The sequence shown here is derived from an EMBL/GenBank/DDBJ whole genome shotgun (WGS) entry which is preliminary data.</text>
</comment>
<gene>
    <name evidence="5" type="ORF">IW256_003696</name>
</gene>
<dbReference type="Pfam" id="PF00488">
    <property type="entry name" value="MutS_V"/>
    <property type="match status" value="1"/>
</dbReference>
<keyword evidence="6" id="KW-1185">Reference proteome</keyword>
<proteinExistence type="predicted"/>
<evidence type="ECO:0000313" key="6">
    <source>
        <dbReference type="Proteomes" id="UP000614047"/>
    </source>
</evidence>
<protein>
    <recommendedName>
        <fullName evidence="4">DNA mismatch repair proteins mutS family domain-containing protein</fullName>
    </recommendedName>
</protein>
<dbReference type="GO" id="GO:0140664">
    <property type="term" value="F:ATP-dependent DNA damage sensor activity"/>
    <property type="evidence" value="ECO:0007669"/>
    <property type="project" value="InterPro"/>
</dbReference>
<accession>A0A931GJD0</accession>
<dbReference type="Proteomes" id="UP000614047">
    <property type="component" value="Unassembled WGS sequence"/>
</dbReference>
<dbReference type="GO" id="GO:0005524">
    <property type="term" value="F:ATP binding"/>
    <property type="evidence" value="ECO:0007669"/>
    <property type="project" value="UniProtKB-KW"/>
</dbReference>
<dbReference type="PANTHER" id="PTHR11361:SF34">
    <property type="entry name" value="DNA MISMATCH REPAIR PROTEIN MSH1, MITOCHONDRIAL"/>
    <property type="match status" value="1"/>
</dbReference>
<sequence>MPAGPEPEPEYFRDLNLDQIVRAVTRKHAGFGLETFFHLPLRDPQLIGFRQAVFRDLEDPALFQAAERFTAGMARTRRRLEVMERTKHPPQAHHWFLEAVLEYEATVIGLAEGLEPATAPGLRGLRDDLSQHVAAASFTGAGEQARRLRDRLGEVRYDLFLRGDKITVAAHDPGARFDFADQVLAAFARFRPDRPSGGRGNPATAQRAAGMNLDQVEAGVLDLVVELHPGVFGELAAFCETHRDLLDEGIVGIDRELRFYLGYLEFLTPLREAGLPFCHPEVSAAEKGMLAREVFDLALADKLVAGGGRVVVNDVDLGEGERILLVSGPNQGGKTTLSRAFGQLHHLAALGCPVPARRARLFLPDRILTHYERAENPAGLAGKLEEELLRLRAILDRATPDSLIVLNEIFTSTTSEDALSLSGAVLAALSGLDAQCLWVSFLDELSRLDPKTVSMVSTVTDDGAHTRTYKIERRVPDGRAYAMAMAERHGLTYDRLASRLGR</sequence>
<feature type="domain" description="DNA mismatch repair proteins mutS family" evidence="4">
    <location>
        <begin position="321"/>
        <end position="502"/>
    </location>
</feature>
<dbReference type="AlphaFoldDB" id="A0A931GJD0"/>
<evidence type="ECO:0000256" key="3">
    <source>
        <dbReference type="ARBA" id="ARBA00023125"/>
    </source>
</evidence>
<dbReference type="SUPFAM" id="SSF52540">
    <property type="entry name" value="P-loop containing nucleoside triphosphate hydrolases"/>
    <property type="match status" value="1"/>
</dbReference>
<reference evidence="5" key="1">
    <citation type="submission" date="2020-11" db="EMBL/GenBank/DDBJ databases">
        <title>Sequencing the genomes of 1000 actinobacteria strains.</title>
        <authorList>
            <person name="Klenk H.-P."/>
        </authorList>
    </citation>
    <scope>NUCLEOTIDE SEQUENCE</scope>
    <source>
        <strain evidence="5">DSM 43175</strain>
    </source>
</reference>
<dbReference type="RefSeq" id="WP_197012175.1">
    <property type="nucleotide sequence ID" value="NZ_BAABES010000004.1"/>
</dbReference>
<dbReference type="Gene3D" id="3.40.50.300">
    <property type="entry name" value="P-loop containing nucleotide triphosphate hydrolases"/>
    <property type="match status" value="1"/>
</dbReference>
<dbReference type="GO" id="GO:0006298">
    <property type="term" value="P:mismatch repair"/>
    <property type="evidence" value="ECO:0007669"/>
    <property type="project" value="InterPro"/>
</dbReference>
<dbReference type="EMBL" id="JADOUA010000001">
    <property type="protein sequence ID" value="MBG6089583.1"/>
    <property type="molecule type" value="Genomic_DNA"/>
</dbReference>
<dbReference type="InterPro" id="IPR027417">
    <property type="entry name" value="P-loop_NTPase"/>
</dbReference>
<keyword evidence="3" id="KW-0238">DNA-binding</keyword>
<keyword evidence="2" id="KW-0067">ATP-binding</keyword>
<evidence type="ECO:0000256" key="2">
    <source>
        <dbReference type="ARBA" id="ARBA00022840"/>
    </source>
</evidence>
<dbReference type="InterPro" id="IPR045076">
    <property type="entry name" value="MutS"/>
</dbReference>
<dbReference type="InterPro" id="IPR000432">
    <property type="entry name" value="DNA_mismatch_repair_MutS_C"/>
</dbReference>
<dbReference type="SMART" id="SM00534">
    <property type="entry name" value="MUTSac"/>
    <property type="match status" value="1"/>
</dbReference>
<dbReference type="GO" id="GO:0005829">
    <property type="term" value="C:cytosol"/>
    <property type="evidence" value="ECO:0007669"/>
    <property type="project" value="TreeGrafter"/>
</dbReference>